<gene>
    <name evidence="2" type="ORF">EYH45_06735</name>
</gene>
<sequence length="520" mass="58242">MNWEVEHALEYHERTKHSYVSVRTGRHFLDWRNKPYPFKVYLKLPKVTLPREFPRPSADALNSLTQKSRHEPAMDLGRVAEVLFFSAGITRRITFPGEVFYFRAAPATGALYETELYLVAWGVKDLEPGVYHFDPGEFVLTKLRSGVYRSYVADAVHEDVKHHECVVVFSSIAWRNAWKYEARSYRHWFWDGGVIAANMLAVASAEEIEATLYMGFVDGALNKLIGVDGRREAVIAVVALGHARSPDEGEGRVDDIHPEVMPLSRKEVEYPEVYGIHAASSLESGEELRRWRARCCEAAGGKAGRGEERFQTVRLSRPAAGSHPLYKVILKRGSTRRFSHQPITENQLSTILDRAFTSIPADFLKAVNAYVEAYLIVNSVDGLESGAYYYDAPSHSLRVLKRGEFRRVAGYLCLEQELAADASVVFFLMSDLGSVLRRCGNRGYRICQFEAGVRAGRIYLSAYALGLGATGLTFYDDDVTQFFQPHAGDKSNMLVVAVGVPAYKSKSGRVIVGEVKHPVG</sequence>
<evidence type="ECO:0000313" key="2">
    <source>
        <dbReference type="EMBL" id="HIQ30242.1"/>
    </source>
</evidence>
<dbReference type="Pfam" id="PF00881">
    <property type="entry name" value="Nitroreductase"/>
    <property type="match status" value="1"/>
</dbReference>
<name>A0A833EA83_CALS0</name>
<reference evidence="2" key="1">
    <citation type="journal article" date="2020" name="ISME J.">
        <title>Gammaproteobacteria mediating utilization of methyl-, sulfur- and petroleum organic compounds in deep ocean hydrothermal plumes.</title>
        <authorList>
            <person name="Zhou Z."/>
            <person name="Liu Y."/>
            <person name="Pan J."/>
            <person name="Cron B.R."/>
            <person name="Toner B.M."/>
            <person name="Anantharaman K."/>
            <person name="Breier J.A."/>
            <person name="Dick G.J."/>
            <person name="Li M."/>
        </authorList>
    </citation>
    <scope>NUCLEOTIDE SEQUENCE</scope>
    <source>
        <strain evidence="2">SZUA-1515</strain>
    </source>
</reference>
<dbReference type="InterPro" id="IPR029479">
    <property type="entry name" value="Nitroreductase"/>
</dbReference>
<protein>
    <submittedName>
        <fullName evidence="2">SagB/ThcOx family dehydrogenase</fullName>
    </submittedName>
</protein>
<dbReference type="InterPro" id="IPR000415">
    <property type="entry name" value="Nitroreductase-like"/>
</dbReference>
<dbReference type="InterPro" id="IPR052544">
    <property type="entry name" value="Bacteriocin_Proc_Enz"/>
</dbReference>
<evidence type="ECO:0000313" key="3">
    <source>
        <dbReference type="Proteomes" id="UP000608579"/>
    </source>
</evidence>
<dbReference type="GO" id="GO:0016491">
    <property type="term" value="F:oxidoreductase activity"/>
    <property type="evidence" value="ECO:0007669"/>
    <property type="project" value="InterPro"/>
</dbReference>
<accession>A0A833EA83</accession>
<feature type="domain" description="Nitroreductase" evidence="1">
    <location>
        <begin position="329"/>
        <end position="479"/>
    </location>
</feature>
<comment type="caution">
    <text evidence="2">The sequence shown here is derived from an EMBL/GenBank/DDBJ whole genome shotgun (WGS) entry which is preliminary data.</text>
</comment>
<dbReference type="PANTHER" id="PTHR43745:SF2">
    <property type="entry name" value="NITROREDUCTASE MJ1384-RELATED"/>
    <property type="match status" value="1"/>
</dbReference>
<evidence type="ECO:0000259" key="1">
    <source>
        <dbReference type="Pfam" id="PF00881"/>
    </source>
</evidence>
<dbReference type="EMBL" id="DQVM01000128">
    <property type="protein sequence ID" value="HIQ30242.1"/>
    <property type="molecule type" value="Genomic_DNA"/>
</dbReference>
<organism evidence="2 3">
    <name type="scientific">Caldiarchaeum subterraneum</name>
    <dbReference type="NCBI Taxonomy" id="311458"/>
    <lineage>
        <taxon>Archaea</taxon>
        <taxon>Nitrososphaerota</taxon>
        <taxon>Candidatus Caldarchaeales</taxon>
        <taxon>Candidatus Caldarchaeaceae</taxon>
        <taxon>Candidatus Caldarchaeum</taxon>
    </lineage>
</organism>
<dbReference type="Proteomes" id="UP000608579">
    <property type="component" value="Unassembled WGS sequence"/>
</dbReference>
<proteinExistence type="predicted"/>
<dbReference type="Gene3D" id="3.40.109.10">
    <property type="entry name" value="NADH Oxidase"/>
    <property type="match status" value="2"/>
</dbReference>
<dbReference type="CDD" id="cd02142">
    <property type="entry name" value="McbC_SagB-like_oxidoreductase"/>
    <property type="match status" value="2"/>
</dbReference>
<dbReference type="AlphaFoldDB" id="A0A833EA83"/>
<dbReference type="PANTHER" id="PTHR43745">
    <property type="entry name" value="NITROREDUCTASE MJ1384-RELATED"/>
    <property type="match status" value="1"/>
</dbReference>
<dbReference type="InterPro" id="IPR020051">
    <property type="entry name" value="SagB-type_dehydrogenase"/>
</dbReference>
<dbReference type="SUPFAM" id="SSF55469">
    <property type="entry name" value="FMN-dependent nitroreductase-like"/>
    <property type="match status" value="2"/>
</dbReference>
<dbReference type="NCBIfam" id="TIGR03605">
    <property type="entry name" value="antibiot_sagB"/>
    <property type="match status" value="1"/>
</dbReference>